<protein>
    <submittedName>
        <fullName evidence="2">Uncharacterized protein</fullName>
    </submittedName>
</protein>
<evidence type="ECO:0000313" key="3">
    <source>
        <dbReference type="Proteomes" id="UP000030708"/>
    </source>
</evidence>
<dbReference type="EMBL" id="KI926267">
    <property type="protein sequence ID" value="ETW39115.1"/>
    <property type="molecule type" value="Genomic_DNA"/>
</dbReference>
<reference evidence="2 3" key="1">
    <citation type="submission" date="2013-02" db="EMBL/GenBank/DDBJ databases">
        <title>The Genome Annotation of Plasmodium falciparum Tanzania (2000708).</title>
        <authorList>
            <consortium name="The Broad Institute Genome Sequencing Platform"/>
            <consortium name="The Broad Institute Genome Sequencing Center for Infectious Disease"/>
            <person name="Neafsey D."/>
            <person name="Hoffman S."/>
            <person name="Volkman S."/>
            <person name="Rosenthal P."/>
            <person name="Walker B."/>
            <person name="Young S.K."/>
            <person name="Zeng Q."/>
            <person name="Gargeya S."/>
            <person name="Fitzgerald M."/>
            <person name="Haas B."/>
            <person name="Abouelleil A."/>
            <person name="Allen A.W."/>
            <person name="Alvarado L."/>
            <person name="Arachchi H.M."/>
            <person name="Berlin A.M."/>
            <person name="Chapman S.B."/>
            <person name="Gainer-Dewar J."/>
            <person name="Goldberg J."/>
            <person name="Griggs A."/>
            <person name="Gujja S."/>
            <person name="Hansen M."/>
            <person name="Howarth C."/>
            <person name="Imamovic A."/>
            <person name="Ireland A."/>
            <person name="Larimer J."/>
            <person name="McCowan C."/>
            <person name="Murphy C."/>
            <person name="Pearson M."/>
            <person name="Poon T.W."/>
            <person name="Priest M."/>
            <person name="Roberts A."/>
            <person name="Saif S."/>
            <person name="Shea T."/>
            <person name="Sisk P."/>
            <person name="Sykes S."/>
            <person name="Wortman J."/>
            <person name="Nusbaum C."/>
            <person name="Birren B."/>
        </authorList>
    </citation>
    <scope>NUCLEOTIDE SEQUENCE [LARGE SCALE GENOMIC DNA]</scope>
    <source>
        <strain evidence="3">Tanzania (2000708)</strain>
    </source>
</reference>
<accession>A0A024WF32</accession>
<organism evidence="2 3">
    <name type="scientific">Plasmodium falciparum Tanzania</name>
    <name type="common">2000708</name>
    <dbReference type="NCBI Taxonomy" id="1036725"/>
    <lineage>
        <taxon>Eukaryota</taxon>
        <taxon>Sar</taxon>
        <taxon>Alveolata</taxon>
        <taxon>Apicomplexa</taxon>
        <taxon>Aconoidasida</taxon>
        <taxon>Haemosporida</taxon>
        <taxon>Plasmodiidae</taxon>
        <taxon>Plasmodium</taxon>
        <taxon>Plasmodium (Laverania)</taxon>
    </lineage>
</organism>
<proteinExistence type="predicted"/>
<dbReference type="AlphaFoldDB" id="A0A024WF32"/>
<sequence>MFNFNILDKTLTNYIIINFLIHNVQYKVVLLFILFISPSNKIKGYIIISRNLKQYININNVFFIYNFKKTFIIGNIKFTMSLCRIFGKSFKLYYCNNNIFLIFFKNFILLLTNM</sequence>
<name>A0A024WF32_PLAFA</name>
<keyword evidence="1" id="KW-0812">Transmembrane</keyword>
<reference evidence="2 3" key="2">
    <citation type="submission" date="2013-02" db="EMBL/GenBank/DDBJ databases">
        <title>The Genome Sequence of Plasmodium falciparum Tanzania (2000708).</title>
        <authorList>
            <consortium name="The Broad Institute Genome Sequencing Platform"/>
            <consortium name="The Broad Institute Genome Sequencing Center for Infectious Disease"/>
            <person name="Neafsey D."/>
            <person name="Cheeseman I."/>
            <person name="Volkman S."/>
            <person name="Adams J."/>
            <person name="Walker B."/>
            <person name="Young S.K."/>
            <person name="Zeng Q."/>
            <person name="Gargeya S."/>
            <person name="Fitzgerald M."/>
            <person name="Haas B."/>
            <person name="Abouelleil A."/>
            <person name="Alvarado L."/>
            <person name="Arachchi H.M."/>
            <person name="Berlin A.M."/>
            <person name="Chapman S.B."/>
            <person name="Dewar J."/>
            <person name="Goldberg J."/>
            <person name="Griggs A."/>
            <person name="Gujja S."/>
            <person name="Hansen M."/>
            <person name="Howarth C."/>
            <person name="Imamovic A."/>
            <person name="Larimer J."/>
            <person name="McCowan C."/>
            <person name="Murphy C."/>
            <person name="Neiman D."/>
            <person name="Pearson M."/>
            <person name="Priest M."/>
            <person name="Roberts A."/>
            <person name="Saif S."/>
            <person name="Shea T."/>
            <person name="Sisk P."/>
            <person name="Sykes S."/>
            <person name="Wortman J."/>
            <person name="Nusbaum C."/>
            <person name="Birren B."/>
        </authorList>
    </citation>
    <scope>NUCLEOTIDE SEQUENCE [LARGE SCALE GENOMIC DNA]</scope>
    <source>
        <strain evidence="3">Tanzania (2000708)</strain>
    </source>
</reference>
<evidence type="ECO:0000313" key="2">
    <source>
        <dbReference type="EMBL" id="ETW39115.1"/>
    </source>
</evidence>
<feature type="transmembrane region" description="Helical" evidence="1">
    <location>
        <begin position="15"/>
        <end position="36"/>
    </location>
</feature>
<keyword evidence="1" id="KW-1133">Transmembrane helix</keyword>
<evidence type="ECO:0000256" key="1">
    <source>
        <dbReference type="SAM" id="Phobius"/>
    </source>
</evidence>
<gene>
    <name evidence="2" type="ORF">PFTANZ_00177</name>
</gene>
<feature type="transmembrane region" description="Helical" evidence="1">
    <location>
        <begin position="92"/>
        <end position="111"/>
    </location>
</feature>
<keyword evidence="1" id="KW-0472">Membrane</keyword>
<dbReference type="Proteomes" id="UP000030708">
    <property type="component" value="Unassembled WGS sequence"/>
</dbReference>